<keyword evidence="1" id="KW-0853">WD repeat</keyword>
<dbReference type="GO" id="GO:0006281">
    <property type="term" value="P:DNA repair"/>
    <property type="evidence" value="ECO:0007669"/>
    <property type="project" value="UniProtKB-KW"/>
</dbReference>
<sequence>MALRYLSWACAFRSAVFLFLLAAVVTACVTLPIEQFLKDFLIWVKQDLGPWAQIISTLSGQSKKVTSVKFVGQDDLFISGSADKTVRIWQGTDDGNYNCRHILKDHTAERKLDDTGLAVKTSRYVAAWLNGAFGKGAKAGQVAGQIAVGLPISNWVTPVEIEGEY</sequence>
<gene>
    <name evidence="3" type="ORF">C1H46_027565</name>
</gene>
<comment type="subunit">
    <text evidence="2">Homotetramer.</text>
</comment>
<evidence type="ECO:0000256" key="1">
    <source>
        <dbReference type="PROSITE-ProRule" id="PRU00221"/>
    </source>
</evidence>
<dbReference type="UniPathway" id="UPA00143"/>
<dbReference type="EC" id="2.3.2.27" evidence="2"/>
<evidence type="ECO:0000313" key="4">
    <source>
        <dbReference type="Proteomes" id="UP000315295"/>
    </source>
</evidence>
<keyword evidence="2" id="KW-0507">mRNA processing</keyword>
<protein>
    <recommendedName>
        <fullName evidence="2">Pre-mRNA-processing factor 19</fullName>
        <ecNumber evidence="2">2.3.2.27</ecNumber>
    </recommendedName>
</protein>
<dbReference type="GO" id="GO:0071006">
    <property type="term" value="C:U2-type catalytic step 1 spliceosome"/>
    <property type="evidence" value="ECO:0007669"/>
    <property type="project" value="TreeGrafter"/>
</dbReference>
<comment type="similarity">
    <text evidence="2">Belongs to the WD repeat PRP19 family.</text>
</comment>
<name>A0A540LK86_MALBA</name>
<dbReference type="Proteomes" id="UP000315295">
    <property type="component" value="Unassembled WGS sequence"/>
</dbReference>
<dbReference type="Gene3D" id="2.130.10.10">
    <property type="entry name" value="YVTN repeat-like/Quinoprotein amine dehydrogenase"/>
    <property type="match status" value="1"/>
</dbReference>
<comment type="pathway">
    <text evidence="2">Protein modification; protein ubiquitination.</text>
</comment>
<evidence type="ECO:0000313" key="3">
    <source>
        <dbReference type="EMBL" id="TQD86864.1"/>
    </source>
</evidence>
<dbReference type="GO" id="GO:0061630">
    <property type="term" value="F:ubiquitin protein ligase activity"/>
    <property type="evidence" value="ECO:0007669"/>
    <property type="project" value="UniProtKB-UniRule"/>
</dbReference>
<dbReference type="PANTHER" id="PTHR43995:SF1">
    <property type="entry name" value="PRE-MRNA-PROCESSING FACTOR 19"/>
    <property type="match status" value="1"/>
</dbReference>
<dbReference type="SUPFAM" id="SSF50978">
    <property type="entry name" value="WD40 repeat-like"/>
    <property type="match status" value="1"/>
</dbReference>
<keyword evidence="2" id="KW-0234">DNA repair</keyword>
<accession>A0A540LK86</accession>
<dbReference type="GO" id="GO:0000974">
    <property type="term" value="C:Prp19 complex"/>
    <property type="evidence" value="ECO:0007669"/>
    <property type="project" value="UniProtKB-UniRule"/>
</dbReference>
<proteinExistence type="inferred from homology"/>
<feature type="repeat" description="WD" evidence="1">
    <location>
        <begin position="58"/>
        <end position="90"/>
    </location>
</feature>
<dbReference type="EMBL" id="VIEB01000554">
    <property type="protein sequence ID" value="TQD86864.1"/>
    <property type="molecule type" value="Genomic_DNA"/>
</dbReference>
<comment type="subcellular location">
    <subcellularLocation>
        <location evidence="2">Nucleus</location>
    </subcellularLocation>
</comment>
<keyword evidence="2" id="KW-0539">Nucleus</keyword>
<reference evidence="3 4" key="1">
    <citation type="journal article" date="2019" name="G3 (Bethesda)">
        <title>Sequencing of a Wild Apple (Malus baccata) Genome Unravels the Differences Between Cultivated and Wild Apple Species Regarding Disease Resistance and Cold Tolerance.</title>
        <authorList>
            <person name="Chen X."/>
        </authorList>
    </citation>
    <scope>NUCLEOTIDE SEQUENCE [LARGE SCALE GENOMIC DNA]</scope>
    <source>
        <strain evidence="4">cv. Shandingzi</strain>
        <tissue evidence="3">Leaves</tissue>
    </source>
</reference>
<dbReference type="InterPro" id="IPR036322">
    <property type="entry name" value="WD40_repeat_dom_sf"/>
</dbReference>
<comment type="function">
    <text evidence="2">Ubiquitin-protein ligase which is mainly involved pre-mRNA splicing and DNA repair. Required for pre-mRNA splicing as component of the spliceosome.</text>
</comment>
<dbReference type="InterPro" id="IPR015943">
    <property type="entry name" value="WD40/YVTN_repeat-like_dom_sf"/>
</dbReference>
<dbReference type="Pfam" id="PF00400">
    <property type="entry name" value="WD40"/>
    <property type="match status" value="1"/>
</dbReference>
<keyword evidence="2" id="KW-0227">DNA damage</keyword>
<keyword evidence="2" id="KW-0747">Spliceosome</keyword>
<dbReference type="AlphaFoldDB" id="A0A540LK86"/>
<dbReference type="InterPro" id="IPR001680">
    <property type="entry name" value="WD40_rpt"/>
</dbReference>
<keyword evidence="2" id="KW-0808">Transferase</keyword>
<dbReference type="PROSITE" id="PS50082">
    <property type="entry name" value="WD_REPEATS_2"/>
    <property type="match status" value="1"/>
</dbReference>
<keyword evidence="2" id="KW-0508">mRNA splicing</keyword>
<keyword evidence="4" id="KW-1185">Reference proteome</keyword>
<comment type="catalytic activity">
    <reaction evidence="2">
        <text>S-ubiquitinyl-[E2 ubiquitin-conjugating enzyme]-L-cysteine + [acceptor protein]-L-lysine = [E2 ubiquitin-conjugating enzyme]-L-cysteine + N(6)-ubiquitinyl-[acceptor protein]-L-lysine.</text>
        <dbReference type="EC" id="2.3.2.27"/>
    </reaction>
</comment>
<dbReference type="GO" id="GO:0005737">
    <property type="term" value="C:cytoplasm"/>
    <property type="evidence" value="ECO:0007669"/>
    <property type="project" value="TreeGrafter"/>
</dbReference>
<keyword evidence="2" id="KW-0833">Ubl conjugation pathway</keyword>
<dbReference type="PROSITE" id="PS51257">
    <property type="entry name" value="PROKAR_LIPOPROTEIN"/>
    <property type="match status" value="1"/>
</dbReference>
<dbReference type="PROSITE" id="PS50294">
    <property type="entry name" value="WD_REPEATS_REGION"/>
    <property type="match status" value="1"/>
</dbReference>
<organism evidence="3 4">
    <name type="scientific">Malus baccata</name>
    <name type="common">Siberian crab apple</name>
    <name type="synonym">Pyrus baccata</name>
    <dbReference type="NCBI Taxonomy" id="106549"/>
    <lineage>
        <taxon>Eukaryota</taxon>
        <taxon>Viridiplantae</taxon>
        <taxon>Streptophyta</taxon>
        <taxon>Embryophyta</taxon>
        <taxon>Tracheophyta</taxon>
        <taxon>Spermatophyta</taxon>
        <taxon>Magnoliopsida</taxon>
        <taxon>eudicotyledons</taxon>
        <taxon>Gunneridae</taxon>
        <taxon>Pentapetalae</taxon>
        <taxon>rosids</taxon>
        <taxon>fabids</taxon>
        <taxon>Rosales</taxon>
        <taxon>Rosaceae</taxon>
        <taxon>Amygdaloideae</taxon>
        <taxon>Maleae</taxon>
        <taxon>Malus</taxon>
    </lineage>
</organism>
<dbReference type="InterPro" id="IPR038959">
    <property type="entry name" value="Prp19"/>
</dbReference>
<dbReference type="GO" id="GO:0070534">
    <property type="term" value="P:protein K63-linked ubiquitination"/>
    <property type="evidence" value="ECO:0007669"/>
    <property type="project" value="UniProtKB-UniRule"/>
</dbReference>
<evidence type="ECO:0000256" key="2">
    <source>
        <dbReference type="RuleBase" id="RU367101"/>
    </source>
</evidence>
<comment type="caution">
    <text evidence="3">The sequence shown here is derived from an EMBL/GenBank/DDBJ whole genome shotgun (WGS) entry which is preliminary data.</text>
</comment>
<dbReference type="GO" id="GO:0000398">
    <property type="term" value="P:mRNA splicing, via spliceosome"/>
    <property type="evidence" value="ECO:0007669"/>
    <property type="project" value="InterPro"/>
</dbReference>
<dbReference type="STRING" id="106549.A0A540LK86"/>
<dbReference type="SMART" id="SM00320">
    <property type="entry name" value="WD40"/>
    <property type="match status" value="1"/>
</dbReference>
<dbReference type="PANTHER" id="PTHR43995">
    <property type="entry name" value="PRE-MRNA-PROCESSING FACTOR 19"/>
    <property type="match status" value="1"/>
</dbReference>